<proteinExistence type="predicted"/>
<dbReference type="EMBL" id="BK015699">
    <property type="protein sequence ID" value="DAE20692.1"/>
    <property type="molecule type" value="Genomic_DNA"/>
</dbReference>
<organism evidence="1">
    <name type="scientific">Siphoviridae sp. ctUir1</name>
    <dbReference type="NCBI Taxonomy" id="2826353"/>
    <lineage>
        <taxon>Viruses</taxon>
        <taxon>Duplodnaviria</taxon>
        <taxon>Heunggongvirae</taxon>
        <taxon>Uroviricota</taxon>
        <taxon>Caudoviricetes</taxon>
    </lineage>
</organism>
<name>A0A8S5QQ03_9CAUD</name>
<sequence length="55" mass="6468">MREKSGKALIYKGFENDGRNEREKRNVTFALHLLYVWARFERCLKGIALHRGGEC</sequence>
<protein>
    <submittedName>
        <fullName evidence="1">Uncharacterized protein</fullName>
    </submittedName>
</protein>
<accession>A0A8S5QQ03</accession>
<evidence type="ECO:0000313" key="1">
    <source>
        <dbReference type="EMBL" id="DAE20692.1"/>
    </source>
</evidence>
<reference evidence="1" key="1">
    <citation type="journal article" date="2021" name="Proc. Natl. Acad. Sci. U.S.A.">
        <title>A Catalog of Tens of Thousands of Viruses from Human Metagenomes Reveals Hidden Associations with Chronic Diseases.</title>
        <authorList>
            <person name="Tisza M.J."/>
            <person name="Buck C.B."/>
        </authorList>
    </citation>
    <scope>NUCLEOTIDE SEQUENCE</scope>
    <source>
        <strain evidence="1">CtUir1</strain>
    </source>
</reference>